<dbReference type="InterPro" id="IPR015424">
    <property type="entry name" value="PyrdxlP-dep_Trfase"/>
</dbReference>
<dbReference type="EMBL" id="UINC01116392">
    <property type="protein sequence ID" value="SVC88102.1"/>
    <property type="molecule type" value="Genomic_DNA"/>
</dbReference>
<dbReference type="AlphaFoldDB" id="A0A382QTE3"/>
<dbReference type="InterPro" id="IPR015421">
    <property type="entry name" value="PyrdxlP-dep_Trfase_major"/>
</dbReference>
<gene>
    <name evidence="1" type="ORF">METZ01_LOCUS340956</name>
</gene>
<evidence type="ECO:0000313" key="1">
    <source>
        <dbReference type="EMBL" id="SVC88102.1"/>
    </source>
</evidence>
<sequence length="140" mass="15032">MPASQPTTNYEDLGVRPLINCIGTITVLSGSLILPEVRQAMVEASRRYVKIGELMEGVGARLAQIMQCEWGLVTNGCAAALTQVTAACVAGTDPEKMGRLPDTTGMKNEVIVQASHRVGYDRAITSVGTRMIEVTTHEEL</sequence>
<dbReference type="Gene3D" id="3.40.640.10">
    <property type="entry name" value="Type I PLP-dependent aspartate aminotransferase-like (Major domain)"/>
    <property type="match status" value="1"/>
</dbReference>
<proteinExistence type="predicted"/>
<dbReference type="SUPFAM" id="SSF53383">
    <property type="entry name" value="PLP-dependent transferases"/>
    <property type="match status" value="1"/>
</dbReference>
<protein>
    <submittedName>
        <fullName evidence="1">Uncharacterized protein</fullName>
    </submittedName>
</protein>
<organism evidence="1">
    <name type="scientific">marine metagenome</name>
    <dbReference type="NCBI Taxonomy" id="408172"/>
    <lineage>
        <taxon>unclassified sequences</taxon>
        <taxon>metagenomes</taxon>
        <taxon>ecological metagenomes</taxon>
    </lineage>
</organism>
<name>A0A382QTE3_9ZZZZ</name>
<reference evidence="1" key="1">
    <citation type="submission" date="2018-05" db="EMBL/GenBank/DDBJ databases">
        <authorList>
            <person name="Lanie J.A."/>
            <person name="Ng W.-L."/>
            <person name="Kazmierczak K.M."/>
            <person name="Andrzejewski T.M."/>
            <person name="Davidsen T.M."/>
            <person name="Wayne K.J."/>
            <person name="Tettelin H."/>
            <person name="Glass J.I."/>
            <person name="Rusch D."/>
            <person name="Podicherti R."/>
            <person name="Tsui H.-C.T."/>
            <person name="Winkler M.E."/>
        </authorList>
    </citation>
    <scope>NUCLEOTIDE SEQUENCE</scope>
</reference>
<feature type="non-terminal residue" evidence="1">
    <location>
        <position position="140"/>
    </location>
</feature>
<accession>A0A382QTE3</accession>